<dbReference type="AlphaFoldDB" id="A0A183TSH7"/>
<sequence>LRDRGLRNVLSSGYPTMAAAVERASLEKSSSDIPRRRAIPSTASCFDNAWISPSLQQQPPQNQKLCYSETSGVITSDLRHPLIINVDRVTFNGFPSDHCPVYFDLHVTSGSL</sequence>
<proteinExistence type="predicted"/>
<accession>A0A183TSH7</accession>
<evidence type="ECO:0000313" key="1">
    <source>
        <dbReference type="WBParaSite" id="SSLN_0002015401-mRNA-1"/>
    </source>
</evidence>
<protein>
    <submittedName>
        <fullName evidence="1">Endo/exonuclease/phosphatase domain-containing protein</fullName>
    </submittedName>
</protein>
<name>A0A183TSH7_SCHSO</name>
<dbReference type="WBParaSite" id="SSLN_0002015401-mRNA-1">
    <property type="protein sequence ID" value="SSLN_0002015401-mRNA-1"/>
    <property type="gene ID" value="SSLN_0002015401"/>
</dbReference>
<organism evidence="1">
    <name type="scientific">Schistocephalus solidus</name>
    <name type="common">Tapeworm</name>
    <dbReference type="NCBI Taxonomy" id="70667"/>
    <lineage>
        <taxon>Eukaryota</taxon>
        <taxon>Metazoa</taxon>
        <taxon>Spiralia</taxon>
        <taxon>Lophotrochozoa</taxon>
        <taxon>Platyhelminthes</taxon>
        <taxon>Cestoda</taxon>
        <taxon>Eucestoda</taxon>
        <taxon>Diphyllobothriidea</taxon>
        <taxon>Diphyllobothriidae</taxon>
        <taxon>Schistocephalus</taxon>
    </lineage>
</organism>
<reference evidence="1" key="1">
    <citation type="submission" date="2016-06" db="UniProtKB">
        <authorList>
            <consortium name="WormBaseParasite"/>
        </authorList>
    </citation>
    <scope>IDENTIFICATION</scope>
</reference>